<evidence type="ECO:0000313" key="1">
    <source>
        <dbReference type="EMBL" id="RQD77009.1"/>
    </source>
</evidence>
<comment type="caution">
    <text evidence="1">The sequence shown here is derived from an EMBL/GenBank/DDBJ whole genome shotgun (WGS) entry which is preliminary data.</text>
</comment>
<name>A0A424YGE9_9FIRM</name>
<sequence>MTKHIFIPEKVFIEKNALEYPLGKTLYHKFTQKNIPVEIMASIRVPPLPGKTPAERYHQAKKILAVSVRKTLNFATCKP</sequence>
<gene>
    <name evidence="1" type="ORF">D5R97_03295</name>
</gene>
<dbReference type="Pfam" id="PF20903">
    <property type="entry name" value="SPL"/>
    <property type="match status" value="1"/>
</dbReference>
<dbReference type="EMBL" id="QZAA01000090">
    <property type="protein sequence ID" value="RQD77009.1"/>
    <property type="molecule type" value="Genomic_DNA"/>
</dbReference>
<dbReference type="GO" id="GO:0016829">
    <property type="term" value="F:lyase activity"/>
    <property type="evidence" value="ECO:0007669"/>
    <property type="project" value="UniProtKB-KW"/>
</dbReference>
<dbReference type="InterPro" id="IPR049539">
    <property type="entry name" value="SPL"/>
</dbReference>
<keyword evidence="1" id="KW-0456">Lyase</keyword>
<protein>
    <submittedName>
        <fullName evidence="1">Spore photoproduct lyase</fullName>
    </submittedName>
</protein>
<feature type="non-terminal residue" evidence="1">
    <location>
        <position position="79"/>
    </location>
</feature>
<proteinExistence type="predicted"/>
<organism evidence="1 2">
    <name type="scientific">Candidatus Syntrophonatronum acetioxidans</name>
    <dbReference type="NCBI Taxonomy" id="1795816"/>
    <lineage>
        <taxon>Bacteria</taxon>
        <taxon>Bacillati</taxon>
        <taxon>Bacillota</taxon>
        <taxon>Clostridia</taxon>
        <taxon>Eubacteriales</taxon>
        <taxon>Syntrophomonadaceae</taxon>
        <taxon>Candidatus Syntrophonatronum</taxon>
    </lineage>
</organism>
<dbReference type="Proteomes" id="UP000285138">
    <property type="component" value="Unassembled WGS sequence"/>
</dbReference>
<evidence type="ECO:0000313" key="2">
    <source>
        <dbReference type="Proteomes" id="UP000285138"/>
    </source>
</evidence>
<accession>A0A424YGE9</accession>
<dbReference type="AlphaFoldDB" id="A0A424YGE9"/>
<reference evidence="1 2" key="1">
    <citation type="submission" date="2018-08" db="EMBL/GenBank/DDBJ databases">
        <title>The metabolism and importance of syntrophic acetate oxidation coupled to methane or sulfide production in haloalkaline environments.</title>
        <authorList>
            <person name="Timmers P.H.A."/>
            <person name="Vavourakis C.D."/>
            <person name="Sorokin D.Y."/>
            <person name="Sinninghe Damste J.S."/>
            <person name="Muyzer G."/>
            <person name="Stams A.J.M."/>
            <person name="Plugge C.M."/>
        </authorList>
    </citation>
    <scope>NUCLEOTIDE SEQUENCE [LARGE SCALE GENOMIC DNA]</scope>
    <source>
        <strain evidence="1">MSAO_Bac1</strain>
    </source>
</reference>
<dbReference type="Gene3D" id="3.40.50.12110">
    <property type="match status" value="1"/>
</dbReference>